<dbReference type="AlphaFoldDB" id="A0AAV1V3Z3"/>
<comment type="caution">
    <text evidence="3">The sequence shown here is derived from an EMBL/GenBank/DDBJ whole genome shotgun (WGS) entry which is preliminary data.</text>
</comment>
<keyword evidence="2" id="KW-0812">Transmembrane</keyword>
<evidence type="ECO:0000313" key="4">
    <source>
        <dbReference type="Proteomes" id="UP001162060"/>
    </source>
</evidence>
<proteinExistence type="predicted"/>
<dbReference type="EMBL" id="CAKLBY020000259">
    <property type="protein sequence ID" value="CAK7940867.1"/>
    <property type="molecule type" value="Genomic_DNA"/>
</dbReference>
<organism evidence="3 4">
    <name type="scientific">Peronospora matthiolae</name>
    <dbReference type="NCBI Taxonomy" id="2874970"/>
    <lineage>
        <taxon>Eukaryota</taxon>
        <taxon>Sar</taxon>
        <taxon>Stramenopiles</taxon>
        <taxon>Oomycota</taxon>
        <taxon>Peronosporomycetes</taxon>
        <taxon>Peronosporales</taxon>
        <taxon>Peronosporaceae</taxon>
        <taxon>Peronospora</taxon>
    </lineage>
</organism>
<feature type="transmembrane region" description="Helical" evidence="2">
    <location>
        <begin position="173"/>
        <end position="190"/>
    </location>
</feature>
<reference evidence="3" key="1">
    <citation type="submission" date="2024-01" db="EMBL/GenBank/DDBJ databases">
        <authorList>
            <person name="Webb A."/>
        </authorList>
    </citation>
    <scope>NUCLEOTIDE SEQUENCE</scope>
    <source>
        <strain evidence="3">Pm1</strain>
    </source>
</reference>
<evidence type="ECO:0000256" key="1">
    <source>
        <dbReference type="SAM" id="MobiDB-lite"/>
    </source>
</evidence>
<gene>
    <name evidence="3" type="ORF">PM001_LOCUS26017</name>
</gene>
<sequence length="635" mass="71424">MRSRAVQTFGGGWLPQQAIAAISADRALLGKKGVTWRLDRRRYASFKAGAFFLICVHFVYRPHAGRKKNVIWQKDANDQKERRPNDARDPIRTELTFDWKQRHSRSQDGWPVSCRRSRHKSRGFDIVHCGVPADATDASGHVRARSFVDSNARPSRRLVCPLQHCRYCYRHPLHLLFAPCVLLVHFPICADRTNRRALAAAVAVVAVAAFFLVINTRKKRKLGALRALVVRPPATISSLCRDADHEPGERWGARLARLSLLLVDCLVRPFLLPLSSSSSSLPIDTHFKRILEPPQQQQQQQQQLPRRSLLTKSLVTAACQCLLMDPTVVHVRDRTSSPTNSSSEPSPLAADSKPKQLQQQQVKHDPSLLSFPAVPFYVADRTQPDDDDDDSGSDPDPDDHVRHDLQEQETRRRREQETGRTVQKSAKIDELNPTLVRRSTGSIAVMTRQQEALDYRRHTFSTVSAESRANMRRRSYDLSARGDNKLVLPPPLSPLQRTLPPSFKSPPHLQHLWVYGNRNGAGSSQHRLTERHEAGSAMIVLASPTADTVWTRGQAVDVEWKVLDSKVAALRIELLEDGRNASTLIAAKAPNTGFFTYHKVPWGMESGSKYFLRVSAADNVERYCTSSFFSISSAP</sequence>
<feature type="transmembrane region" description="Helical" evidence="2">
    <location>
        <begin position="44"/>
        <end position="60"/>
    </location>
</feature>
<evidence type="ECO:0000256" key="2">
    <source>
        <dbReference type="SAM" id="Phobius"/>
    </source>
</evidence>
<name>A0AAV1V3Z3_9STRA</name>
<keyword evidence="2" id="KW-1133">Transmembrane helix</keyword>
<accession>A0AAV1V3Z3</accession>
<feature type="compositionally biased region" description="Low complexity" evidence="1">
    <location>
        <begin position="336"/>
        <end position="347"/>
    </location>
</feature>
<keyword evidence="2" id="KW-0472">Membrane</keyword>
<evidence type="ECO:0000313" key="3">
    <source>
        <dbReference type="EMBL" id="CAK7940867.1"/>
    </source>
</evidence>
<feature type="compositionally biased region" description="Basic and acidic residues" evidence="1">
    <location>
        <begin position="398"/>
        <end position="418"/>
    </location>
</feature>
<protein>
    <submittedName>
        <fullName evidence="3">Uncharacterized protein</fullName>
    </submittedName>
</protein>
<feature type="region of interest" description="Disordered" evidence="1">
    <location>
        <begin position="332"/>
        <end position="434"/>
    </location>
</feature>
<feature type="transmembrane region" description="Helical" evidence="2">
    <location>
        <begin position="196"/>
        <end position="214"/>
    </location>
</feature>
<feature type="compositionally biased region" description="Acidic residues" evidence="1">
    <location>
        <begin position="385"/>
        <end position="397"/>
    </location>
</feature>
<dbReference type="Proteomes" id="UP001162060">
    <property type="component" value="Unassembled WGS sequence"/>
</dbReference>